<evidence type="ECO:0000256" key="4">
    <source>
        <dbReference type="ARBA" id="ARBA00022547"/>
    </source>
</evidence>
<dbReference type="Pfam" id="PF00119">
    <property type="entry name" value="ATP-synt_A"/>
    <property type="match status" value="1"/>
</dbReference>
<comment type="function">
    <text evidence="11 12">Key component of the proton channel; it plays a direct role in the translocation of protons across the membrane.</text>
</comment>
<keyword evidence="8 11" id="KW-0406">Ion transport</keyword>
<keyword evidence="14" id="KW-1185">Reference proteome</keyword>
<evidence type="ECO:0000256" key="12">
    <source>
        <dbReference type="RuleBase" id="RU000483"/>
    </source>
</evidence>
<reference evidence="13 14" key="1">
    <citation type="submission" date="2012-02" db="EMBL/GenBank/DDBJ databases">
        <title>Shotgun genome sequence of Phaeospirillum photometricum DSM 122.</title>
        <authorList>
            <person name="Duquesne K."/>
            <person name="Sturgis J."/>
        </authorList>
    </citation>
    <scope>NUCLEOTIDE SEQUENCE [LARGE SCALE GENOMIC DNA]</scope>
    <source>
        <strain evidence="14">DSM122</strain>
    </source>
</reference>
<name>H6SMB6_PARPM</name>
<keyword evidence="6 11" id="KW-0375">Hydrogen ion transport</keyword>
<proteinExistence type="inferred from homology"/>
<sequence>MNRTYRARTRSLRACHRLESEKPCATGKRPATRVRGGPRVGRRVWALACASASNWSPRWLLAGRWATGLTPGSDPRRSAWWCACCWEARPASRMRIVWSRGSTTPSAWAPRSRARKQRKGTRAVASPVEQFAIKPLVPIHVAGLDLSFTNSSLMMVAAVALSGAFFWFATARRTVVPGRLQSVAELMYEFIANMIRDNVGKEGMKYFPYIFTLFVFVFLGNMIGMLPYSFTFTSHIAVTAGLAIAVFVVVTIIGFARHGTHYLRMFFPHGAPLATAPILIPIELISYLSRPFSLSVRLFANMTVGHIMLKVLAGFVVALGIVGGLVPFAVVLGITVLEFFIAALQAYVFTILTCIYLNDAINMH</sequence>
<dbReference type="GO" id="GO:0046933">
    <property type="term" value="F:proton-transporting ATP synthase activity, rotational mechanism"/>
    <property type="evidence" value="ECO:0007669"/>
    <property type="project" value="UniProtKB-UniRule"/>
</dbReference>
<evidence type="ECO:0000256" key="9">
    <source>
        <dbReference type="ARBA" id="ARBA00023136"/>
    </source>
</evidence>
<dbReference type="AlphaFoldDB" id="H6SMB6"/>
<dbReference type="InterPro" id="IPR000568">
    <property type="entry name" value="ATP_synth_F0_asu"/>
</dbReference>
<dbReference type="PANTHER" id="PTHR11410">
    <property type="entry name" value="ATP SYNTHASE SUBUNIT A"/>
    <property type="match status" value="1"/>
</dbReference>
<dbReference type="PRINTS" id="PR00123">
    <property type="entry name" value="ATPASEA"/>
</dbReference>
<dbReference type="Gene3D" id="1.20.120.220">
    <property type="entry name" value="ATP synthase, F0 complex, subunit A"/>
    <property type="match status" value="1"/>
</dbReference>
<dbReference type="Proteomes" id="UP000033220">
    <property type="component" value="Chromosome DSM 122"/>
</dbReference>
<dbReference type="FunFam" id="1.20.120.220:FF:000003">
    <property type="entry name" value="ATP synthase subunit a"/>
    <property type="match status" value="1"/>
</dbReference>
<dbReference type="InterPro" id="IPR035908">
    <property type="entry name" value="F0_ATP_A_sf"/>
</dbReference>
<evidence type="ECO:0000256" key="10">
    <source>
        <dbReference type="ARBA" id="ARBA00023310"/>
    </source>
</evidence>
<evidence type="ECO:0000313" key="13">
    <source>
        <dbReference type="EMBL" id="CCG06799.1"/>
    </source>
</evidence>
<dbReference type="eggNOG" id="COG0356">
    <property type="taxonomic scope" value="Bacteria"/>
</dbReference>
<feature type="transmembrane region" description="Helical" evidence="11">
    <location>
        <begin position="236"/>
        <end position="257"/>
    </location>
</feature>
<evidence type="ECO:0000256" key="2">
    <source>
        <dbReference type="ARBA" id="ARBA00006810"/>
    </source>
</evidence>
<dbReference type="InterPro" id="IPR023011">
    <property type="entry name" value="ATP_synth_F0_asu_AS"/>
</dbReference>
<feature type="transmembrane region" description="Helical" evidence="11">
    <location>
        <begin position="206"/>
        <end position="224"/>
    </location>
</feature>
<evidence type="ECO:0000256" key="7">
    <source>
        <dbReference type="ARBA" id="ARBA00022989"/>
    </source>
</evidence>
<keyword evidence="4 11" id="KW-0138">CF(0)</keyword>
<gene>
    <name evidence="11 13" type="primary">atpB</name>
    <name evidence="13" type="ORF">RSPPHO_00173</name>
</gene>
<feature type="transmembrane region" description="Helical" evidence="11">
    <location>
        <begin position="309"/>
        <end position="333"/>
    </location>
</feature>
<evidence type="ECO:0000256" key="5">
    <source>
        <dbReference type="ARBA" id="ARBA00022692"/>
    </source>
</evidence>
<dbReference type="GO" id="GO:0045259">
    <property type="term" value="C:proton-transporting ATP synthase complex"/>
    <property type="evidence" value="ECO:0007669"/>
    <property type="project" value="UniProtKB-KW"/>
</dbReference>
<protein>
    <recommendedName>
        <fullName evidence="11 12">ATP synthase subunit a</fullName>
    </recommendedName>
    <alternativeName>
        <fullName evidence="11">ATP synthase F0 sector subunit a</fullName>
    </alternativeName>
    <alternativeName>
        <fullName evidence="11">F-ATPase subunit 6</fullName>
    </alternativeName>
</protein>
<feature type="transmembrane region" description="Helical" evidence="11">
    <location>
        <begin position="339"/>
        <end position="358"/>
    </location>
</feature>
<comment type="similarity">
    <text evidence="2 11 12">Belongs to the ATPase A chain family.</text>
</comment>
<evidence type="ECO:0000256" key="6">
    <source>
        <dbReference type="ARBA" id="ARBA00022781"/>
    </source>
</evidence>
<feature type="transmembrane region" description="Helical" evidence="11">
    <location>
        <begin position="269"/>
        <end position="288"/>
    </location>
</feature>
<evidence type="ECO:0000256" key="3">
    <source>
        <dbReference type="ARBA" id="ARBA00022448"/>
    </source>
</evidence>
<dbReference type="HOGENOM" id="CLU_041018_0_2_5"/>
<dbReference type="PROSITE" id="PS00449">
    <property type="entry name" value="ATPASE_A"/>
    <property type="match status" value="1"/>
</dbReference>
<dbReference type="KEGG" id="rpm:RSPPHO_00173"/>
<dbReference type="GO" id="GO:0005886">
    <property type="term" value="C:plasma membrane"/>
    <property type="evidence" value="ECO:0007669"/>
    <property type="project" value="UniProtKB-SubCell"/>
</dbReference>
<keyword evidence="9 11" id="KW-0472">Membrane</keyword>
<dbReference type="NCBIfam" id="NF004482">
    <property type="entry name" value="PRK05815.2-4"/>
    <property type="match status" value="1"/>
</dbReference>
<evidence type="ECO:0000256" key="8">
    <source>
        <dbReference type="ARBA" id="ARBA00023065"/>
    </source>
</evidence>
<accession>H6SMB6</accession>
<dbReference type="EMBL" id="HE663493">
    <property type="protein sequence ID" value="CCG06799.1"/>
    <property type="molecule type" value="Genomic_DNA"/>
</dbReference>
<keyword evidence="11" id="KW-1003">Cell membrane</keyword>
<dbReference type="PANTHER" id="PTHR11410:SF0">
    <property type="entry name" value="ATP SYNTHASE SUBUNIT A"/>
    <property type="match status" value="1"/>
</dbReference>
<dbReference type="InterPro" id="IPR045083">
    <property type="entry name" value="ATP_synth_F0_asu_bact/mt"/>
</dbReference>
<keyword evidence="10 11" id="KW-0066">ATP synthesis</keyword>
<dbReference type="CDD" id="cd00310">
    <property type="entry name" value="ATP-synt_Fo_a_6"/>
    <property type="match status" value="1"/>
</dbReference>
<dbReference type="HAMAP" id="MF_01393">
    <property type="entry name" value="ATP_synth_a_bact"/>
    <property type="match status" value="1"/>
</dbReference>
<keyword evidence="3 11" id="KW-0813">Transport</keyword>
<evidence type="ECO:0000256" key="11">
    <source>
        <dbReference type="HAMAP-Rule" id="MF_01393"/>
    </source>
</evidence>
<dbReference type="SUPFAM" id="SSF81336">
    <property type="entry name" value="F1F0 ATP synthase subunit A"/>
    <property type="match status" value="1"/>
</dbReference>
<keyword evidence="5 11" id="KW-0812">Transmembrane</keyword>
<dbReference type="NCBIfam" id="TIGR01131">
    <property type="entry name" value="ATP_synt_6_or_A"/>
    <property type="match status" value="1"/>
</dbReference>
<keyword evidence="7 11" id="KW-1133">Transmembrane helix</keyword>
<organism evidence="13 14">
    <name type="scientific">Pararhodospirillum photometricum DSM 122</name>
    <dbReference type="NCBI Taxonomy" id="1150469"/>
    <lineage>
        <taxon>Bacteria</taxon>
        <taxon>Pseudomonadati</taxon>
        <taxon>Pseudomonadota</taxon>
        <taxon>Alphaproteobacteria</taxon>
        <taxon>Rhodospirillales</taxon>
        <taxon>Rhodospirillaceae</taxon>
        <taxon>Pararhodospirillum</taxon>
    </lineage>
</organism>
<evidence type="ECO:0000256" key="1">
    <source>
        <dbReference type="ARBA" id="ARBA00004141"/>
    </source>
</evidence>
<comment type="subcellular location">
    <subcellularLocation>
        <location evidence="11 12">Cell membrane</location>
        <topology evidence="11 12">Multi-pass membrane protein</topology>
    </subcellularLocation>
    <subcellularLocation>
        <location evidence="1">Membrane</location>
        <topology evidence="1">Multi-pass membrane protein</topology>
    </subcellularLocation>
</comment>
<dbReference type="PATRIC" id="fig|1150469.3.peg.220"/>
<dbReference type="STRING" id="1150469.RSPPHO_00173"/>
<evidence type="ECO:0000313" key="14">
    <source>
        <dbReference type="Proteomes" id="UP000033220"/>
    </source>
</evidence>
<feature type="transmembrane region" description="Helical" evidence="11">
    <location>
        <begin position="153"/>
        <end position="170"/>
    </location>
</feature>